<dbReference type="PROSITE" id="PS51257">
    <property type="entry name" value="PROKAR_LIPOPROTEIN"/>
    <property type="match status" value="1"/>
</dbReference>
<protein>
    <submittedName>
        <fullName evidence="1">Uncharacterized protein</fullName>
    </submittedName>
</protein>
<accession>A0ABX3A529</accession>
<reference evidence="1 2" key="1">
    <citation type="submission" date="2016-08" db="EMBL/GenBank/DDBJ databases">
        <title>Draft genome sequence of Candidatus Piscirickettsia litoralis, from seawater.</title>
        <authorList>
            <person name="Wan X."/>
            <person name="Lee A.J."/>
            <person name="Hou S."/>
            <person name="Donachie S.P."/>
        </authorList>
    </citation>
    <scope>NUCLEOTIDE SEQUENCE [LARGE SCALE GENOMIC DNA]</scope>
    <source>
        <strain evidence="1 2">Y2</strain>
    </source>
</reference>
<evidence type="ECO:0000313" key="2">
    <source>
        <dbReference type="Proteomes" id="UP000094329"/>
    </source>
</evidence>
<dbReference type="RefSeq" id="WP_069313515.1">
    <property type="nucleotide sequence ID" value="NZ_MDTU01000001.1"/>
</dbReference>
<sequence>MSHLQKTAGHIIHSLAIILLAGCASSTLDQHAAHHNNSHSKPGYHISLQLKEQKSWQLDRSLIDQKGYTQYYIPKDQQHELPHNIIVHYGRNVSTSLIQTMQQVSSGNKHAECKTAKTRIIQQDKNSLVFSNVLKGCVNNHELWQIYKVFNRPDGQYAIIYTAEPSQIPKTIRQHMRHVIKLAQLLKYNSK</sequence>
<keyword evidence="2" id="KW-1185">Reference proteome</keyword>
<proteinExistence type="predicted"/>
<organism evidence="1 2">
    <name type="scientific">Piscirickettsia litoralis</name>
    <dbReference type="NCBI Taxonomy" id="1891921"/>
    <lineage>
        <taxon>Bacteria</taxon>
        <taxon>Pseudomonadati</taxon>
        <taxon>Pseudomonadota</taxon>
        <taxon>Gammaproteobacteria</taxon>
        <taxon>Thiotrichales</taxon>
        <taxon>Piscirickettsiaceae</taxon>
        <taxon>Piscirickettsia</taxon>
    </lineage>
</organism>
<dbReference type="EMBL" id="MDTU01000001">
    <property type="protein sequence ID" value="ODN43719.1"/>
    <property type="molecule type" value="Genomic_DNA"/>
</dbReference>
<evidence type="ECO:0000313" key="1">
    <source>
        <dbReference type="EMBL" id="ODN43719.1"/>
    </source>
</evidence>
<name>A0ABX3A529_9GAMM</name>
<gene>
    <name evidence="1" type="ORF">BGC07_13455</name>
</gene>
<comment type="caution">
    <text evidence="1">The sequence shown here is derived from an EMBL/GenBank/DDBJ whole genome shotgun (WGS) entry which is preliminary data.</text>
</comment>
<dbReference type="Proteomes" id="UP000094329">
    <property type="component" value="Unassembled WGS sequence"/>
</dbReference>